<dbReference type="KEGG" id="smic:SmB9_16030"/>
<dbReference type="Proteomes" id="UP000276029">
    <property type="component" value="Unassembled WGS sequence"/>
</dbReference>
<evidence type="ECO:0000313" key="5">
    <source>
        <dbReference type="Proteomes" id="UP000276029"/>
    </source>
</evidence>
<organism evidence="2 4">
    <name type="scientific">Sphingosinicella microcystinivorans</name>
    <dbReference type="NCBI Taxonomy" id="335406"/>
    <lineage>
        <taxon>Bacteria</taxon>
        <taxon>Pseudomonadati</taxon>
        <taxon>Pseudomonadota</taxon>
        <taxon>Alphaproteobacteria</taxon>
        <taxon>Sphingomonadales</taxon>
        <taxon>Sphingosinicellaceae</taxon>
        <taxon>Sphingosinicella</taxon>
    </lineage>
</organism>
<dbReference type="Pfam" id="PF14397">
    <property type="entry name" value="ATPgrasp_ST"/>
    <property type="match status" value="1"/>
</dbReference>
<reference evidence="2 4" key="1">
    <citation type="submission" date="2018-06" db="EMBL/GenBank/DDBJ databases">
        <title>Complete Genome Sequence of the Microcystin-Degrading Bacterium Sphingosinicella microcystinivorans Strain B-9.</title>
        <authorList>
            <person name="Jin H."/>
            <person name="Nishizawa T."/>
            <person name="Guo Y."/>
            <person name="Nishizawa A."/>
            <person name="Park H."/>
            <person name="Kato H."/>
            <person name="Tsuji K."/>
            <person name="Harada K."/>
        </authorList>
    </citation>
    <scope>NUCLEOTIDE SEQUENCE [LARGE SCALE GENOMIC DNA]</scope>
    <source>
        <strain evidence="2 4">B9</strain>
    </source>
</reference>
<evidence type="ECO:0000259" key="1">
    <source>
        <dbReference type="Pfam" id="PF14397"/>
    </source>
</evidence>
<dbReference type="InterPro" id="IPR039523">
    <property type="entry name" value="RimK-rel_E_lig_ATP-grasp"/>
</dbReference>
<proteinExistence type="predicted"/>
<feature type="domain" description="Alpha-L-glutamate ligase-related protein ATP-grasp" evidence="1">
    <location>
        <begin position="76"/>
        <end position="342"/>
    </location>
</feature>
<protein>
    <submittedName>
        <fullName evidence="3">Polysaccharide biosynthesis protein</fullName>
    </submittedName>
</protein>
<accession>A0AAD1D5H3</accession>
<gene>
    <name evidence="3" type="ORF">DFR51_0571</name>
    <name evidence="2" type="ORF">SmB9_16030</name>
</gene>
<dbReference type="RefSeq" id="WP_121047518.1">
    <property type="nucleotide sequence ID" value="NZ_AP018711.1"/>
</dbReference>
<keyword evidence="5" id="KW-1185">Reference proteome</keyword>
<dbReference type="Gene3D" id="3.30.470.20">
    <property type="entry name" value="ATP-grasp fold, B domain"/>
    <property type="match status" value="1"/>
</dbReference>
<sequence length="362" mass="40191">MNLGLTLGQIVKSARAAKQQTGRSITGQVWDMARLRFAPGRIRPEAYFKYRLYTPGIPMERKRRFVDEWARPSFYRFDDRRFYAMGTDKLLFYTLMRAWNLPAPRVIAVIHPWRVFADAETLRDAAEIRSFFVRRGNNPFFIKRVDDIRGRGAALVRAVDPAAGLVRLGNGESVSLDDFVARHTGTRDGGFVIQELARPHPDVAAVIGDRLATVRVMTFAHEGTFKVKRALLRIPVGRSMTDNFAAGAAGNAYAAIDTETGRLITATRGTGLDQRELETHPDTGVPFARLTMPGWDSAIADIRRAASYLPGLKMAGWDLAFTDQGAMLIEVNAAPGVVLPQLYFEPLMDADTNALHAPEKAA</sequence>
<evidence type="ECO:0000313" key="4">
    <source>
        <dbReference type="Proteomes" id="UP000275727"/>
    </source>
</evidence>
<evidence type="ECO:0000313" key="2">
    <source>
        <dbReference type="EMBL" id="BBE33945.1"/>
    </source>
</evidence>
<evidence type="ECO:0000313" key="3">
    <source>
        <dbReference type="EMBL" id="RKS91024.1"/>
    </source>
</evidence>
<dbReference type="AlphaFoldDB" id="A0AAD1D5H3"/>
<dbReference type="Proteomes" id="UP000275727">
    <property type="component" value="Chromosome"/>
</dbReference>
<reference evidence="3 5" key="2">
    <citation type="submission" date="2018-10" db="EMBL/GenBank/DDBJ databases">
        <title>Genomic Encyclopedia of Type Strains, Phase IV (KMG-IV): sequencing the most valuable type-strain genomes for metagenomic binning, comparative biology and taxonomic classification.</title>
        <authorList>
            <person name="Goeker M."/>
        </authorList>
    </citation>
    <scope>NUCLEOTIDE SEQUENCE [LARGE SCALE GENOMIC DNA]</scope>
    <source>
        <strain evidence="3 5">DSM 19791</strain>
    </source>
</reference>
<dbReference type="SUPFAM" id="SSF56059">
    <property type="entry name" value="Glutathione synthetase ATP-binding domain-like"/>
    <property type="match status" value="1"/>
</dbReference>
<name>A0AAD1D5H3_SPHMI</name>
<dbReference type="EMBL" id="AP018711">
    <property type="protein sequence ID" value="BBE33945.1"/>
    <property type="molecule type" value="Genomic_DNA"/>
</dbReference>
<dbReference type="EMBL" id="RBWX01000007">
    <property type="protein sequence ID" value="RKS91024.1"/>
    <property type="molecule type" value="Genomic_DNA"/>
</dbReference>